<comment type="caution">
    <text evidence="1">The sequence shown here is derived from an EMBL/GenBank/DDBJ whole genome shotgun (WGS) entry which is preliminary data.</text>
</comment>
<dbReference type="EMBL" id="JACEIK010016391">
    <property type="protein sequence ID" value="MCE5165652.1"/>
    <property type="molecule type" value="Genomic_DNA"/>
</dbReference>
<organism evidence="1 2">
    <name type="scientific">Datura stramonium</name>
    <name type="common">Jimsonweed</name>
    <name type="synonym">Common thornapple</name>
    <dbReference type="NCBI Taxonomy" id="4076"/>
    <lineage>
        <taxon>Eukaryota</taxon>
        <taxon>Viridiplantae</taxon>
        <taxon>Streptophyta</taxon>
        <taxon>Embryophyta</taxon>
        <taxon>Tracheophyta</taxon>
        <taxon>Spermatophyta</taxon>
        <taxon>Magnoliopsida</taxon>
        <taxon>eudicotyledons</taxon>
        <taxon>Gunneridae</taxon>
        <taxon>Pentapetalae</taxon>
        <taxon>asterids</taxon>
        <taxon>lamiids</taxon>
        <taxon>Solanales</taxon>
        <taxon>Solanaceae</taxon>
        <taxon>Solanoideae</taxon>
        <taxon>Datureae</taxon>
        <taxon>Datura</taxon>
    </lineage>
</organism>
<reference evidence="1 2" key="1">
    <citation type="journal article" date="2021" name="BMC Genomics">
        <title>Datura genome reveals duplications of psychoactive alkaloid biosynthetic genes and high mutation rate following tissue culture.</title>
        <authorList>
            <person name="Rajewski A."/>
            <person name="Carter-House D."/>
            <person name="Stajich J."/>
            <person name="Litt A."/>
        </authorList>
    </citation>
    <scope>NUCLEOTIDE SEQUENCE [LARGE SCALE GENOMIC DNA]</scope>
    <source>
        <strain evidence="1">AR-01</strain>
    </source>
</reference>
<gene>
    <name evidence="1" type="ORF">HAX54_011289</name>
</gene>
<protein>
    <submittedName>
        <fullName evidence="1">Uncharacterized protein</fullName>
    </submittedName>
</protein>
<accession>A0ABS8Y4W4</accession>
<dbReference type="Proteomes" id="UP000823775">
    <property type="component" value="Unassembled WGS sequence"/>
</dbReference>
<proteinExistence type="predicted"/>
<evidence type="ECO:0000313" key="2">
    <source>
        <dbReference type="Proteomes" id="UP000823775"/>
    </source>
</evidence>
<keyword evidence="2" id="KW-1185">Reference proteome</keyword>
<name>A0ABS8Y4W4_DATST</name>
<evidence type="ECO:0000313" key="1">
    <source>
        <dbReference type="EMBL" id="MCE5165652.1"/>
    </source>
</evidence>
<sequence>MLLMPPSAWTKMQFALRNMTLLPSFKRMNLLVETVLMKTTIPEASANNSSSIQKSFYESDEDIPYFSDVEAVILDMDLSPNGQDMYCSKRVKEYQRPRFY</sequence>